<dbReference type="RefSeq" id="WP_249296207.1">
    <property type="nucleotide sequence ID" value="NZ_JACRSV010000005.1"/>
</dbReference>
<evidence type="ECO:0000313" key="14">
    <source>
        <dbReference type="Proteomes" id="UP000610760"/>
    </source>
</evidence>
<dbReference type="InterPro" id="IPR011006">
    <property type="entry name" value="CheY-like_superfamily"/>
</dbReference>
<name>A0A926E3A9_9FIRM</name>
<dbReference type="InterPro" id="IPR018062">
    <property type="entry name" value="HTH_AraC-typ_CS"/>
</dbReference>
<reference evidence="13" key="1">
    <citation type="submission" date="2020-08" db="EMBL/GenBank/DDBJ databases">
        <title>Genome public.</title>
        <authorList>
            <person name="Liu C."/>
            <person name="Sun Q."/>
        </authorList>
    </citation>
    <scope>NUCLEOTIDE SEQUENCE</scope>
    <source>
        <strain evidence="13">NSJ-33</strain>
    </source>
</reference>
<comment type="function">
    <text evidence="9">May play the central regulatory role in sporulation. It may be an element of the effector pathway responsible for the activation of sporulation genes in response to nutritional stress. Spo0A may act in concert with spo0H (a sigma factor) to control the expression of some genes that are critical to the sporulation process.</text>
</comment>
<dbReference type="CDD" id="cd17536">
    <property type="entry name" value="REC_YesN-like"/>
    <property type="match status" value="1"/>
</dbReference>
<accession>A0A926E3A9</accession>
<gene>
    <name evidence="13" type="ORF">H8710_12640</name>
</gene>
<comment type="subcellular location">
    <subcellularLocation>
        <location evidence="1">Cytoplasm</location>
    </subcellularLocation>
</comment>
<sequence length="520" mass="59684">MFKLLIVDDEYWFRQGIKSIVDWEKYEIEIVGEASDGEEALQKIEKLAPDIVFTDIRMPICSGLELARRARDKGSRAKFVILTGYQEFEYAKEAANIGVSSFLTKPASLESVIEVIEKIKGEILEERGTDRRLTEYDNSLKEKVLSLLLHNKAIVSPVLKNYCDDFLLSLTNCQFVVFLISTNGLEEVRNRLEGIFEGDRNYMGSCLGTEYVIGIQRFHSGASTAHVRSSLKSFFSRFCEVCRQENGLESFTSISSIFHMNSDISLGLSQCMTVKRFHFLYENEEVMFYDDIAAISDETLIPAIYDKSMMETMLREEDTMGIRHLFINLSDEIRNNPIYSCDVVLGLYRNIAMDIVQMRSAFCGDITDIQATFEKITEADRLSVLSNHIEEYAISTIQILHDIKMQKSLSPVNKAIYYIEQNYKSDITLQSVSDFVGLAPAYFSRLFKQEVGKSFIQFVMEKRVELAKSLLLNSDMKIYEICNEVGYNDTRYFIKMFKSTAGMTPAQFKRSQYRKSVIDE</sequence>
<dbReference type="PANTHER" id="PTHR42713:SF3">
    <property type="entry name" value="TRANSCRIPTIONAL REGULATORY PROTEIN HPTR"/>
    <property type="match status" value="1"/>
</dbReference>
<dbReference type="Pfam" id="PF00072">
    <property type="entry name" value="Response_reg"/>
    <property type="match status" value="1"/>
</dbReference>
<dbReference type="PANTHER" id="PTHR42713">
    <property type="entry name" value="HISTIDINE KINASE-RELATED"/>
    <property type="match status" value="1"/>
</dbReference>
<dbReference type="InterPro" id="IPR020449">
    <property type="entry name" value="Tscrpt_reg_AraC-type_HTH"/>
</dbReference>
<organism evidence="13 14">
    <name type="scientific">Fumia xinanensis</name>
    <dbReference type="NCBI Taxonomy" id="2763659"/>
    <lineage>
        <taxon>Bacteria</taxon>
        <taxon>Bacillati</taxon>
        <taxon>Bacillota</taxon>
        <taxon>Clostridia</taxon>
        <taxon>Eubacteriales</taxon>
        <taxon>Oscillospiraceae</taxon>
        <taxon>Fumia</taxon>
    </lineage>
</organism>
<feature type="domain" description="HTH araC/xylS-type" evidence="11">
    <location>
        <begin position="413"/>
        <end position="511"/>
    </location>
</feature>
<dbReference type="AlphaFoldDB" id="A0A926E3A9"/>
<dbReference type="Gene3D" id="3.40.50.2300">
    <property type="match status" value="1"/>
</dbReference>
<evidence type="ECO:0000256" key="4">
    <source>
        <dbReference type="ARBA" id="ARBA00022553"/>
    </source>
</evidence>
<evidence type="ECO:0000256" key="9">
    <source>
        <dbReference type="ARBA" id="ARBA00024867"/>
    </source>
</evidence>
<dbReference type="SMART" id="SM00342">
    <property type="entry name" value="HTH_ARAC"/>
    <property type="match status" value="1"/>
</dbReference>
<evidence type="ECO:0000256" key="10">
    <source>
        <dbReference type="PROSITE-ProRule" id="PRU00169"/>
    </source>
</evidence>
<keyword evidence="7" id="KW-0238">DNA-binding</keyword>
<keyword evidence="5" id="KW-0902">Two-component regulatory system</keyword>
<dbReference type="SUPFAM" id="SSF52172">
    <property type="entry name" value="CheY-like"/>
    <property type="match status" value="1"/>
</dbReference>
<proteinExistence type="predicted"/>
<dbReference type="GO" id="GO:0003700">
    <property type="term" value="F:DNA-binding transcription factor activity"/>
    <property type="evidence" value="ECO:0007669"/>
    <property type="project" value="InterPro"/>
</dbReference>
<dbReference type="InterPro" id="IPR018060">
    <property type="entry name" value="HTH_AraC"/>
</dbReference>
<dbReference type="GO" id="GO:0000160">
    <property type="term" value="P:phosphorelay signal transduction system"/>
    <property type="evidence" value="ECO:0007669"/>
    <property type="project" value="UniProtKB-KW"/>
</dbReference>
<evidence type="ECO:0000256" key="6">
    <source>
        <dbReference type="ARBA" id="ARBA00023015"/>
    </source>
</evidence>
<dbReference type="Proteomes" id="UP000610760">
    <property type="component" value="Unassembled WGS sequence"/>
</dbReference>
<dbReference type="InterPro" id="IPR009057">
    <property type="entry name" value="Homeodomain-like_sf"/>
</dbReference>
<dbReference type="PROSITE" id="PS00041">
    <property type="entry name" value="HTH_ARAC_FAMILY_1"/>
    <property type="match status" value="1"/>
</dbReference>
<keyword evidence="6" id="KW-0805">Transcription regulation</keyword>
<evidence type="ECO:0000256" key="3">
    <source>
        <dbReference type="ARBA" id="ARBA00022490"/>
    </source>
</evidence>
<dbReference type="GO" id="GO:0005737">
    <property type="term" value="C:cytoplasm"/>
    <property type="evidence" value="ECO:0007669"/>
    <property type="project" value="UniProtKB-SubCell"/>
</dbReference>
<dbReference type="InterPro" id="IPR051552">
    <property type="entry name" value="HptR"/>
</dbReference>
<evidence type="ECO:0000256" key="1">
    <source>
        <dbReference type="ARBA" id="ARBA00004496"/>
    </source>
</evidence>
<evidence type="ECO:0000256" key="7">
    <source>
        <dbReference type="ARBA" id="ARBA00023125"/>
    </source>
</evidence>
<feature type="domain" description="Response regulatory" evidence="12">
    <location>
        <begin position="3"/>
        <end position="120"/>
    </location>
</feature>
<evidence type="ECO:0000256" key="2">
    <source>
        <dbReference type="ARBA" id="ARBA00018672"/>
    </source>
</evidence>
<evidence type="ECO:0000256" key="5">
    <source>
        <dbReference type="ARBA" id="ARBA00023012"/>
    </source>
</evidence>
<dbReference type="PRINTS" id="PR00032">
    <property type="entry name" value="HTHARAC"/>
</dbReference>
<keyword evidence="8" id="KW-0804">Transcription</keyword>
<keyword evidence="14" id="KW-1185">Reference proteome</keyword>
<dbReference type="Gene3D" id="1.10.10.60">
    <property type="entry name" value="Homeodomain-like"/>
    <property type="match status" value="2"/>
</dbReference>
<keyword evidence="3" id="KW-0963">Cytoplasm</keyword>
<evidence type="ECO:0000259" key="11">
    <source>
        <dbReference type="PROSITE" id="PS01124"/>
    </source>
</evidence>
<dbReference type="PROSITE" id="PS01124">
    <property type="entry name" value="HTH_ARAC_FAMILY_2"/>
    <property type="match status" value="1"/>
</dbReference>
<protein>
    <recommendedName>
        <fullName evidence="2">Stage 0 sporulation protein A homolog</fullName>
    </recommendedName>
</protein>
<evidence type="ECO:0000259" key="12">
    <source>
        <dbReference type="PROSITE" id="PS50110"/>
    </source>
</evidence>
<evidence type="ECO:0000313" key="13">
    <source>
        <dbReference type="EMBL" id="MBC8560914.1"/>
    </source>
</evidence>
<dbReference type="Pfam" id="PF12833">
    <property type="entry name" value="HTH_18"/>
    <property type="match status" value="1"/>
</dbReference>
<dbReference type="SMART" id="SM00448">
    <property type="entry name" value="REC"/>
    <property type="match status" value="1"/>
</dbReference>
<comment type="caution">
    <text evidence="13">The sequence shown here is derived from an EMBL/GenBank/DDBJ whole genome shotgun (WGS) entry which is preliminary data.</text>
</comment>
<dbReference type="SUPFAM" id="SSF46689">
    <property type="entry name" value="Homeodomain-like"/>
    <property type="match status" value="2"/>
</dbReference>
<feature type="modified residue" description="4-aspartylphosphate" evidence="10">
    <location>
        <position position="55"/>
    </location>
</feature>
<dbReference type="PROSITE" id="PS50110">
    <property type="entry name" value="RESPONSE_REGULATORY"/>
    <property type="match status" value="1"/>
</dbReference>
<dbReference type="EMBL" id="JACRSV010000005">
    <property type="protein sequence ID" value="MBC8560914.1"/>
    <property type="molecule type" value="Genomic_DNA"/>
</dbReference>
<keyword evidence="4 10" id="KW-0597">Phosphoprotein</keyword>
<dbReference type="InterPro" id="IPR001789">
    <property type="entry name" value="Sig_transdc_resp-reg_receiver"/>
</dbReference>
<dbReference type="GO" id="GO:0043565">
    <property type="term" value="F:sequence-specific DNA binding"/>
    <property type="evidence" value="ECO:0007669"/>
    <property type="project" value="InterPro"/>
</dbReference>
<evidence type="ECO:0000256" key="8">
    <source>
        <dbReference type="ARBA" id="ARBA00023163"/>
    </source>
</evidence>